<keyword evidence="1" id="KW-0479">Metal-binding</keyword>
<dbReference type="PANTHER" id="PTHR22789:SF0">
    <property type="entry name" value="3-OXO-TETRONATE 4-PHOSPHATE DECARBOXYLASE-RELATED"/>
    <property type="match status" value="1"/>
</dbReference>
<keyword evidence="2" id="KW-0456">Lyase</keyword>
<dbReference type="AlphaFoldDB" id="A0A1H6QNU6"/>
<dbReference type="SUPFAM" id="SSF53639">
    <property type="entry name" value="AraD/HMP-PK domain-like"/>
    <property type="match status" value="1"/>
</dbReference>
<proteinExistence type="predicted"/>
<feature type="domain" description="Class II aldolase/adducin N-terminal" evidence="3">
    <location>
        <begin position="37"/>
        <end position="195"/>
    </location>
</feature>
<dbReference type="Proteomes" id="UP000242999">
    <property type="component" value="Unassembled WGS sequence"/>
</dbReference>
<dbReference type="EMBL" id="FNYH01000002">
    <property type="protein sequence ID" value="SEI45269.1"/>
    <property type="molecule type" value="Genomic_DNA"/>
</dbReference>
<protein>
    <submittedName>
        <fullName evidence="4">Class II Aldolase and Adducin N-terminal domain-containing protein</fullName>
    </submittedName>
</protein>
<name>A0A1H6QNU6_9GAMM</name>
<dbReference type="GO" id="GO:0046872">
    <property type="term" value="F:metal ion binding"/>
    <property type="evidence" value="ECO:0007669"/>
    <property type="project" value="UniProtKB-KW"/>
</dbReference>
<accession>A0A1H6QNU6</accession>
<sequence length="204" mass="22456">MHEREGVIQYQIQLETRKLQLDASVLKSLNQWRAWLKMRAWLGQDAQRYQGLGFGNLSVRTPEGFLISASQTGALAYLSAAEVSEVVEADPAHNFVRARGQLAPSSEALTHAAVYQAQPLAQAVIHVHAPQLWQARHQLLYPQTCASIGYGTPAMAQAIGAYVTQGERLIIMNGHTDGILTWGADLIEASLELQWAQQRLASLT</sequence>
<dbReference type="InterPro" id="IPR036409">
    <property type="entry name" value="Aldolase_II/adducin_N_sf"/>
</dbReference>
<evidence type="ECO:0000256" key="1">
    <source>
        <dbReference type="ARBA" id="ARBA00022723"/>
    </source>
</evidence>
<dbReference type="Gene3D" id="3.40.225.10">
    <property type="entry name" value="Class II aldolase/adducin N-terminal domain"/>
    <property type="match status" value="1"/>
</dbReference>
<dbReference type="OrthoDB" id="422493at2"/>
<dbReference type="InterPro" id="IPR050197">
    <property type="entry name" value="Aldolase_class_II_sugar_metab"/>
</dbReference>
<reference evidence="5" key="1">
    <citation type="submission" date="2016-10" db="EMBL/GenBank/DDBJ databases">
        <authorList>
            <person name="Varghese N."/>
            <person name="Submissions S."/>
        </authorList>
    </citation>
    <scope>NUCLEOTIDE SEQUENCE [LARGE SCALE GENOMIC DNA]</scope>
    <source>
        <strain evidence="5">DSM 7165</strain>
    </source>
</reference>
<dbReference type="GO" id="GO:0005829">
    <property type="term" value="C:cytosol"/>
    <property type="evidence" value="ECO:0007669"/>
    <property type="project" value="TreeGrafter"/>
</dbReference>
<dbReference type="Pfam" id="PF00596">
    <property type="entry name" value="Aldolase_II"/>
    <property type="match status" value="1"/>
</dbReference>
<evidence type="ECO:0000313" key="4">
    <source>
        <dbReference type="EMBL" id="SEI45269.1"/>
    </source>
</evidence>
<gene>
    <name evidence="4" type="ORF">SAMN05421831_10265</name>
</gene>
<organism evidence="4 5">
    <name type="scientific">Allopseudospirillum japonicum</name>
    <dbReference type="NCBI Taxonomy" id="64971"/>
    <lineage>
        <taxon>Bacteria</taxon>
        <taxon>Pseudomonadati</taxon>
        <taxon>Pseudomonadota</taxon>
        <taxon>Gammaproteobacteria</taxon>
        <taxon>Oceanospirillales</taxon>
        <taxon>Oceanospirillaceae</taxon>
        <taxon>Allopseudospirillum</taxon>
    </lineage>
</organism>
<keyword evidence="5" id="KW-1185">Reference proteome</keyword>
<dbReference type="RefSeq" id="WP_093308416.1">
    <property type="nucleotide sequence ID" value="NZ_FNYH01000002.1"/>
</dbReference>
<evidence type="ECO:0000259" key="3">
    <source>
        <dbReference type="SMART" id="SM01007"/>
    </source>
</evidence>
<dbReference type="STRING" id="64971.SAMN05421831_10265"/>
<dbReference type="PANTHER" id="PTHR22789">
    <property type="entry name" value="FUCULOSE PHOSPHATE ALDOLASE"/>
    <property type="match status" value="1"/>
</dbReference>
<dbReference type="SMART" id="SM01007">
    <property type="entry name" value="Aldolase_II"/>
    <property type="match status" value="1"/>
</dbReference>
<dbReference type="GO" id="GO:0016832">
    <property type="term" value="F:aldehyde-lyase activity"/>
    <property type="evidence" value="ECO:0007669"/>
    <property type="project" value="TreeGrafter"/>
</dbReference>
<dbReference type="InterPro" id="IPR001303">
    <property type="entry name" value="Aldolase_II/adducin_N"/>
</dbReference>
<dbReference type="GO" id="GO:0019323">
    <property type="term" value="P:pentose catabolic process"/>
    <property type="evidence" value="ECO:0007669"/>
    <property type="project" value="TreeGrafter"/>
</dbReference>
<evidence type="ECO:0000256" key="2">
    <source>
        <dbReference type="ARBA" id="ARBA00023239"/>
    </source>
</evidence>
<evidence type="ECO:0000313" key="5">
    <source>
        <dbReference type="Proteomes" id="UP000242999"/>
    </source>
</evidence>